<comment type="caution">
    <text evidence="2">The sequence shown here is derived from an EMBL/GenBank/DDBJ whole genome shotgun (WGS) entry which is preliminary data.</text>
</comment>
<reference evidence="2" key="2">
    <citation type="journal article" date="2020" name="Microorganisms">
        <title>Osmotic Adaptation and Compatible Solute Biosynthesis of Phototrophic Bacteria as Revealed from Genome Analyses.</title>
        <authorList>
            <person name="Imhoff J.F."/>
            <person name="Rahn T."/>
            <person name="Kunzel S."/>
            <person name="Keller A."/>
            <person name="Neulinger S.C."/>
        </authorList>
    </citation>
    <scope>NUCLEOTIDE SEQUENCE</scope>
    <source>
        <strain evidence="2">DSM 11080</strain>
    </source>
</reference>
<evidence type="ECO:0000313" key="3">
    <source>
        <dbReference type="Proteomes" id="UP001296776"/>
    </source>
</evidence>
<dbReference type="EMBL" id="NRSJ01000009">
    <property type="protein sequence ID" value="MBK1704356.1"/>
    <property type="molecule type" value="Genomic_DNA"/>
</dbReference>
<keyword evidence="1" id="KW-1133">Transmembrane helix</keyword>
<feature type="transmembrane region" description="Helical" evidence="1">
    <location>
        <begin position="12"/>
        <end position="31"/>
    </location>
</feature>
<evidence type="ECO:0000256" key="1">
    <source>
        <dbReference type="SAM" id="Phobius"/>
    </source>
</evidence>
<sequence length="84" mass="9357">MLIAAEAEWLPVPWWGWWLFFFAGTYGLQYILQLLPNWLSGSIMGLLLGGLAAFLGWHSGGLFWSAGAGLGTAIVMYFLFSRLE</sequence>
<proteinExistence type="predicted"/>
<dbReference type="AlphaFoldDB" id="A0AAJ0U353"/>
<feature type="transmembrane region" description="Helical" evidence="1">
    <location>
        <begin position="63"/>
        <end position="80"/>
    </location>
</feature>
<reference evidence="2" key="1">
    <citation type="submission" date="2017-08" db="EMBL/GenBank/DDBJ databases">
        <authorList>
            <person name="Imhoff J.F."/>
            <person name="Rahn T."/>
            <person name="Kuenzel S."/>
            <person name="Neulinger S.C."/>
        </authorList>
    </citation>
    <scope>NUCLEOTIDE SEQUENCE</scope>
    <source>
        <strain evidence="2">DSM 11080</strain>
    </source>
</reference>
<name>A0AAJ0U353_9GAMM</name>
<accession>A0AAJ0U353</accession>
<keyword evidence="1" id="KW-0472">Membrane</keyword>
<keyword evidence="3" id="KW-1185">Reference proteome</keyword>
<dbReference type="Proteomes" id="UP001296776">
    <property type="component" value="Unassembled WGS sequence"/>
</dbReference>
<organism evidence="2 3">
    <name type="scientific">Halochromatium glycolicum</name>
    <dbReference type="NCBI Taxonomy" id="85075"/>
    <lineage>
        <taxon>Bacteria</taxon>
        <taxon>Pseudomonadati</taxon>
        <taxon>Pseudomonadota</taxon>
        <taxon>Gammaproteobacteria</taxon>
        <taxon>Chromatiales</taxon>
        <taxon>Chromatiaceae</taxon>
        <taxon>Halochromatium</taxon>
    </lineage>
</organism>
<evidence type="ECO:0000313" key="2">
    <source>
        <dbReference type="EMBL" id="MBK1704356.1"/>
    </source>
</evidence>
<gene>
    <name evidence="2" type="ORF">CKO40_07320</name>
</gene>
<feature type="transmembrane region" description="Helical" evidence="1">
    <location>
        <begin position="38"/>
        <end position="57"/>
    </location>
</feature>
<keyword evidence="1" id="KW-0812">Transmembrane</keyword>
<protein>
    <submittedName>
        <fullName evidence="2">Uncharacterized protein</fullName>
    </submittedName>
</protein>